<name>E9IUD3_SOLIN</name>
<keyword evidence="1" id="KW-0472">Membrane</keyword>
<keyword evidence="1" id="KW-0812">Transmembrane</keyword>
<proteinExistence type="predicted"/>
<feature type="non-terminal residue" evidence="3">
    <location>
        <position position="189"/>
    </location>
</feature>
<accession>E9IUD3</accession>
<evidence type="ECO:0000256" key="2">
    <source>
        <dbReference type="SAM" id="SignalP"/>
    </source>
</evidence>
<feature type="chain" id="PRO_5003239159" evidence="2">
    <location>
        <begin position="25"/>
        <end position="189"/>
    </location>
</feature>
<evidence type="ECO:0000313" key="3">
    <source>
        <dbReference type="EMBL" id="EFZ15819.1"/>
    </source>
</evidence>
<keyword evidence="2" id="KW-0732">Signal</keyword>
<feature type="signal peptide" evidence="2">
    <location>
        <begin position="1"/>
        <end position="24"/>
    </location>
</feature>
<feature type="transmembrane region" description="Helical" evidence="1">
    <location>
        <begin position="109"/>
        <end position="133"/>
    </location>
</feature>
<dbReference type="AlphaFoldDB" id="E9IUD3"/>
<reference evidence="3" key="1">
    <citation type="journal article" date="2011" name="Proc. Natl. Acad. Sci. U.S.A.">
        <title>The genome of the fire ant Solenopsis invicta.</title>
        <authorList>
            <person name="Wurm Y."/>
            <person name="Wang J."/>
            <person name="Riba-Grognuz O."/>
            <person name="Corona M."/>
            <person name="Nygaard S."/>
            <person name="Hunt B.G."/>
            <person name="Ingram K.K."/>
            <person name="Falquet L."/>
            <person name="Nipitwattanaphon M."/>
            <person name="Gotzek D."/>
            <person name="Dijkstra M.B."/>
            <person name="Oettler J."/>
            <person name="Comtesse F."/>
            <person name="Shih C.J."/>
            <person name="Wu W.J."/>
            <person name="Yang C.C."/>
            <person name="Thomas J."/>
            <person name="Beaudoing E."/>
            <person name="Pradervand S."/>
            <person name="Flegel V."/>
            <person name="Cook E.D."/>
            <person name="Fabbretti R."/>
            <person name="Stockinger H."/>
            <person name="Long L."/>
            <person name="Farmerie W.G."/>
            <person name="Oakey J."/>
            <person name="Boomsma J.J."/>
            <person name="Pamilo P."/>
            <person name="Yi S.V."/>
            <person name="Heinze J."/>
            <person name="Goodisman M.A."/>
            <person name="Farinelli L."/>
            <person name="Harshman K."/>
            <person name="Hulo N."/>
            <person name="Cerutti L."/>
            <person name="Xenarios I."/>
            <person name="Shoemaker D."/>
            <person name="Keller L."/>
        </authorList>
    </citation>
    <scope>NUCLEOTIDE SEQUENCE [LARGE SCALE GENOMIC DNA]</scope>
</reference>
<protein>
    <submittedName>
        <fullName evidence="3">Uncharacterized protein</fullName>
    </submittedName>
</protein>
<organism>
    <name type="scientific">Solenopsis invicta</name>
    <name type="common">Red imported fire ant</name>
    <name type="synonym">Solenopsis wagneri</name>
    <dbReference type="NCBI Taxonomy" id="13686"/>
    <lineage>
        <taxon>Eukaryota</taxon>
        <taxon>Metazoa</taxon>
        <taxon>Ecdysozoa</taxon>
        <taxon>Arthropoda</taxon>
        <taxon>Hexapoda</taxon>
        <taxon>Insecta</taxon>
        <taxon>Pterygota</taxon>
        <taxon>Neoptera</taxon>
        <taxon>Endopterygota</taxon>
        <taxon>Hymenoptera</taxon>
        <taxon>Apocrita</taxon>
        <taxon>Aculeata</taxon>
        <taxon>Formicoidea</taxon>
        <taxon>Formicidae</taxon>
        <taxon>Myrmicinae</taxon>
        <taxon>Solenopsis</taxon>
    </lineage>
</organism>
<dbReference type="HOGENOM" id="CLU_1436108_0_0_1"/>
<keyword evidence="1" id="KW-1133">Transmembrane helix</keyword>
<evidence type="ECO:0000256" key="1">
    <source>
        <dbReference type="SAM" id="Phobius"/>
    </source>
</evidence>
<sequence>MQGDISILIKITLTISLTICSTYCNEIAKVSVSVKKDIDSQNKRGLCTLVCNGISYSTIDLEHITDSSIKILGIVIKVNNTHCLFVNLYRHPGRRTPFNVFNKILELQLVILTIIIPIGITYTMMFKISWWALCHYYGQKLDAWRVVLAERSLTQEAKKTRISLLATRKEYNGAAELVEEPLYGASIAD</sequence>
<gene>
    <name evidence="3" type="ORF">SINV_03593</name>
</gene>
<dbReference type="EMBL" id="GL765954">
    <property type="protein sequence ID" value="EFZ15819.1"/>
    <property type="molecule type" value="Genomic_DNA"/>
</dbReference>